<evidence type="ECO:0000256" key="1">
    <source>
        <dbReference type="ARBA" id="ARBA00010879"/>
    </source>
</evidence>
<dbReference type="EMBL" id="SWJQ01003409">
    <property type="protein sequence ID" value="TRZ05783.1"/>
    <property type="molecule type" value="Genomic_DNA"/>
</dbReference>
<feature type="domain" description="Reverse transcriptase" evidence="4">
    <location>
        <begin position="173"/>
        <end position="452"/>
    </location>
</feature>
<dbReference type="GO" id="GO:0004523">
    <property type="term" value="F:RNA-DNA hybrid ribonuclease activity"/>
    <property type="evidence" value="ECO:0007669"/>
    <property type="project" value="UniProtKB-EC"/>
</dbReference>
<dbReference type="InterPro" id="IPR000477">
    <property type="entry name" value="RT_dom"/>
</dbReference>
<feature type="region of interest" description="Disordered" evidence="3">
    <location>
        <begin position="24"/>
        <end position="51"/>
    </location>
</feature>
<sequence length="888" mass="101232">MQATINQSAQDCFGCLESMNQIKKATRDKRDKTKETRKLQQPGRSPQKWMKKRAIKRGTFLRFQRLFHLDRGKLARIILDDTECLSCEIPPGEIYSTFKARWETPGTFKSLGNFKITGKADNTAFRDLITAKEIEKNVREMCQNSAPGPDGITLRNIRMMDPKYTRTMEIFNLWLTSGKIPDMVRGCRTVLIPKSTKPDRLKDINNWRPITIGSILLRLFSRIMTARLTKACPLNPRQRGFIRAAGCSENLKLLQSIIWSAKREHRPLGVVFVDIAKAFDTVSHQHILQSLERRGVDPHIVSLVSNMYENIRTCIATGKTQTDSIQIKVGVKQGDPMSPFLFNLAMDPLLSELEESGYGHHRGGSSITAMAFADDLVLLSDSWEDMTWNIKLLETFCNLTGLKTQGEKCHGFYIKPTKDSYTVNDCAAWTINGTPLHMIDPGDSEKYLGLQIDPWIGISKSDLHTKLEVWLERIDKAPLKPLQKIDILKTFTIPRLTYLADHSELKAGFLENLDQKVRTAVKDWLHLPSSTCDAILYSSMRDGGLGITKLAALIPSVQARRLHRIAQSSDDTMKMFIEKDQMEQMHKKLWIQAGGDGEKIPSIWDTKPAKEPSAPCSGDVNSEWEAPTLRNKFPKPCNWRRNEFDKWSKLASQGRGIVNFQGDEISNNWIKHYRHIPHRKLLTAIQLRANVFPTREFLSRGRKDKCTTKCRHCQADNETCAHIIGNCPMVQNARIKRHNYICNRLIEEAKKKDWVAFQEPHIRDASKELYKPDLIFVKGDCALVVDVTVRYENNKSSLEEAATEKVNKYKHLKQEVQYLTNAKDIVFMGFPIGSRGKWFHGNFELLKTLGLSKSLQNKVAQSLSTIALMSSVEIIHMFSSKSRTNNVV</sequence>
<dbReference type="InterPro" id="IPR043128">
    <property type="entry name" value="Rev_trsase/Diguanyl_cyclase"/>
</dbReference>
<dbReference type="Pfam" id="PF00078">
    <property type="entry name" value="RVT_1"/>
    <property type="match status" value="1"/>
</dbReference>
<evidence type="ECO:0000256" key="3">
    <source>
        <dbReference type="SAM" id="MobiDB-lite"/>
    </source>
</evidence>
<feature type="compositionally biased region" description="Basic and acidic residues" evidence="3">
    <location>
        <begin position="28"/>
        <end position="38"/>
    </location>
</feature>
<protein>
    <recommendedName>
        <fullName evidence="2">ribonuclease H</fullName>
        <ecNumber evidence="2">3.1.26.4</ecNumber>
    </recommendedName>
</protein>
<gene>
    <name evidence="5" type="ORF">HGM15179_021325</name>
</gene>
<comment type="similarity">
    <text evidence="1">Belongs to the beta type-B retroviral polymerase family. HERV class-II K(HML-2) pol subfamily.</text>
</comment>
<dbReference type="EC" id="3.1.26.4" evidence="2"/>
<evidence type="ECO:0000259" key="4">
    <source>
        <dbReference type="PROSITE" id="PS50878"/>
    </source>
</evidence>
<dbReference type="AlphaFoldDB" id="A0A8K1FTC2"/>
<dbReference type="Gene3D" id="3.30.70.270">
    <property type="match status" value="1"/>
</dbReference>
<dbReference type="Proteomes" id="UP000796761">
    <property type="component" value="Unassembled WGS sequence"/>
</dbReference>
<name>A0A8K1FTC2_9PASS</name>
<keyword evidence="6" id="KW-1185">Reference proteome</keyword>
<dbReference type="PROSITE" id="PS50878">
    <property type="entry name" value="RT_POL"/>
    <property type="match status" value="1"/>
</dbReference>
<evidence type="ECO:0000313" key="5">
    <source>
        <dbReference type="EMBL" id="TRZ05783.1"/>
    </source>
</evidence>
<dbReference type="OrthoDB" id="9902985at2759"/>
<comment type="caution">
    <text evidence="5">The sequence shown here is derived from an EMBL/GenBank/DDBJ whole genome shotgun (WGS) entry which is preliminary data.</text>
</comment>
<organism evidence="5 6">
    <name type="scientific">Zosterops borbonicus</name>
    <dbReference type="NCBI Taxonomy" id="364589"/>
    <lineage>
        <taxon>Eukaryota</taxon>
        <taxon>Metazoa</taxon>
        <taxon>Chordata</taxon>
        <taxon>Craniata</taxon>
        <taxon>Vertebrata</taxon>
        <taxon>Euteleostomi</taxon>
        <taxon>Archelosauria</taxon>
        <taxon>Archosauria</taxon>
        <taxon>Dinosauria</taxon>
        <taxon>Saurischia</taxon>
        <taxon>Theropoda</taxon>
        <taxon>Coelurosauria</taxon>
        <taxon>Aves</taxon>
        <taxon>Neognathae</taxon>
        <taxon>Neoaves</taxon>
        <taxon>Telluraves</taxon>
        <taxon>Australaves</taxon>
        <taxon>Passeriformes</taxon>
        <taxon>Sylvioidea</taxon>
        <taxon>Zosteropidae</taxon>
        <taxon>Zosterops</taxon>
    </lineage>
</organism>
<dbReference type="SUPFAM" id="SSF56672">
    <property type="entry name" value="DNA/RNA polymerases"/>
    <property type="match status" value="1"/>
</dbReference>
<accession>A0A8K1FTC2</accession>
<dbReference type="InterPro" id="IPR043502">
    <property type="entry name" value="DNA/RNA_pol_sf"/>
</dbReference>
<dbReference type="CDD" id="cd01650">
    <property type="entry name" value="RT_nLTR_like"/>
    <property type="match status" value="1"/>
</dbReference>
<evidence type="ECO:0000256" key="2">
    <source>
        <dbReference type="ARBA" id="ARBA00012180"/>
    </source>
</evidence>
<reference evidence="5" key="1">
    <citation type="submission" date="2019-04" db="EMBL/GenBank/DDBJ databases">
        <title>Genome assembly of Zosterops borbonicus 15179.</title>
        <authorList>
            <person name="Leroy T."/>
            <person name="Anselmetti Y."/>
            <person name="Tilak M.-K."/>
            <person name="Nabholz B."/>
        </authorList>
    </citation>
    <scope>NUCLEOTIDE SEQUENCE</scope>
    <source>
        <strain evidence="5">HGM_15179</strain>
        <tissue evidence="5">Muscle</tissue>
    </source>
</reference>
<evidence type="ECO:0000313" key="6">
    <source>
        <dbReference type="Proteomes" id="UP000796761"/>
    </source>
</evidence>
<dbReference type="PANTHER" id="PTHR19446">
    <property type="entry name" value="REVERSE TRANSCRIPTASES"/>
    <property type="match status" value="1"/>
</dbReference>
<proteinExistence type="inferred from homology"/>